<dbReference type="AlphaFoldDB" id="A0A0M0LG95"/>
<dbReference type="Pfam" id="PF07299">
    <property type="entry name" value="EF-G-binding_N"/>
    <property type="match status" value="1"/>
</dbReference>
<dbReference type="Gene3D" id="1.20.1280.250">
    <property type="match status" value="1"/>
</dbReference>
<dbReference type="OrthoDB" id="1891078at2"/>
<dbReference type="GeneID" id="301137873"/>
<proteinExistence type="predicted"/>
<evidence type="ECO:0000259" key="1">
    <source>
        <dbReference type="Pfam" id="PF07299"/>
    </source>
</evidence>
<keyword evidence="4" id="KW-1185">Reference proteome</keyword>
<evidence type="ECO:0000313" key="3">
    <source>
        <dbReference type="EMBL" id="KOO50069.1"/>
    </source>
</evidence>
<feature type="domain" description="Elongation factor G-binding protein C-terminal treble-clef zinc-finger" evidence="2">
    <location>
        <begin position="101"/>
        <end position="196"/>
    </location>
</feature>
<comment type="caution">
    <text evidence="3">The sequence shown here is derived from an EMBL/GenBank/DDBJ whole genome shotgun (WGS) entry which is preliminary data.</text>
</comment>
<reference evidence="4" key="1">
    <citation type="submission" date="2015-08" db="EMBL/GenBank/DDBJ databases">
        <title>Fjat-10028 dsm 16317.</title>
        <authorList>
            <person name="Liu B."/>
            <person name="Wang J."/>
            <person name="Zhu Y."/>
            <person name="Liu G."/>
            <person name="Chen Q."/>
            <person name="Chen Z."/>
            <person name="Lan J."/>
            <person name="Che J."/>
            <person name="Ge C."/>
            <person name="Shi H."/>
            <person name="Pan Z."/>
            <person name="Liu X."/>
        </authorList>
    </citation>
    <scope>NUCLEOTIDE SEQUENCE [LARGE SCALE GENOMIC DNA]</scope>
    <source>
        <strain evidence="4">DSM 16317</strain>
    </source>
</reference>
<accession>A0A0M0LG95</accession>
<organism evidence="3 4">
    <name type="scientific">Viridibacillus arvi</name>
    <dbReference type="NCBI Taxonomy" id="263475"/>
    <lineage>
        <taxon>Bacteria</taxon>
        <taxon>Bacillati</taxon>
        <taxon>Bacillota</taxon>
        <taxon>Bacilli</taxon>
        <taxon>Bacillales</taxon>
        <taxon>Caryophanaceae</taxon>
        <taxon>Viridibacillus</taxon>
    </lineage>
</organism>
<dbReference type="InterPro" id="IPR032330">
    <property type="entry name" value="EF-G-binding_C"/>
</dbReference>
<dbReference type="Pfam" id="PF16571">
    <property type="entry name" value="FBP_C"/>
    <property type="match status" value="1"/>
</dbReference>
<evidence type="ECO:0000313" key="4">
    <source>
        <dbReference type="Proteomes" id="UP000036867"/>
    </source>
</evidence>
<dbReference type="Proteomes" id="UP000036867">
    <property type="component" value="Unassembled WGS sequence"/>
</dbReference>
<protein>
    <recommendedName>
        <fullName evidence="5">Elongation factor G-binding protein</fullName>
    </recommendedName>
</protein>
<dbReference type="InterPro" id="IPR038344">
    <property type="entry name" value="EF-G_N_sf"/>
</dbReference>
<dbReference type="STRING" id="263475.AMD00_17415"/>
<name>A0A0M0LG95_9BACL</name>
<evidence type="ECO:0008006" key="5">
    <source>
        <dbReference type="Google" id="ProtNLM"/>
    </source>
</evidence>
<sequence length="212" mass="24413">MERFMNVEQYQFVKKQAKKIANAYANTNDKNVLQAVQALVMESINEKLIGLDEDSSSIVKQIITIQTKEQLENFIEKIKGYVTPFEKLTEKELKKLFPKDKKLKVPDLKNVDWTEVSYLSWFDSGTNRKYIVYRNDNNIKSIRGVFSQSSKKGICTICNQHQSVGMFMSSKKGKAVGTYVKRGNYICVDSTVCNENLTDFTRLTDFIETIND</sequence>
<dbReference type="CDD" id="cd16342">
    <property type="entry name" value="FusC_FusB"/>
    <property type="match status" value="1"/>
</dbReference>
<gene>
    <name evidence="3" type="ORF">AMD00_17415</name>
</gene>
<feature type="domain" description="Elongation factor G-binding protein N-terminal" evidence="1">
    <location>
        <begin position="4"/>
        <end position="86"/>
    </location>
</feature>
<evidence type="ECO:0000259" key="2">
    <source>
        <dbReference type="Pfam" id="PF16571"/>
    </source>
</evidence>
<dbReference type="EMBL" id="LILB01000005">
    <property type="protein sequence ID" value="KOO50069.1"/>
    <property type="molecule type" value="Genomic_DNA"/>
</dbReference>
<dbReference type="RefSeq" id="WP_053418247.1">
    <property type="nucleotide sequence ID" value="NZ_JBCMHV010000025.1"/>
</dbReference>
<dbReference type="InterPro" id="IPR010841">
    <property type="entry name" value="EF-G-binding_N"/>
</dbReference>